<reference evidence="1 2" key="1">
    <citation type="journal article" date="2018" name="Nat. Biotechnol.">
        <title>A standardized bacterial taxonomy based on genome phylogeny substantially revises the tree of life.</title>
        <authorList>
            <person name="Parks D.H."/>
            <person name="Chuvochina M."/>
            <person name="Waite D.W."/>
            <person name="Rinke C."/>
            <person name="Skarshewski A."/>
            <person name="Chaumeil P.A."/>
            <person name="Hugenholtz P."/>
        </authorList>
    </citation>
    <scope>NUCLEOTIDE SEQUENCE [LARGE SCALE GENOMIC DNA]</scope>
    <source>
        <strain evidence="1">UBA11978</strain>
    </source>
</reference>
<dbReference type="EMBL" id="DNAN01000316">
    <property type="protein sequence ID" value="HAW75866.1"/>
    <property type="molecule type" value="Genomic_DNA"/>
</dbReference>
<gene>
    <name evidence="1" type="ORF">DCW74_09050</name>
</gene>
<evidence type="ECO:0000313" key="1">
    <source>
        <dbReference type="EMBL" id="HAW75866.1"/>
    </source>
</evidence>
<protein>
    <submittedName>
        <fullName evidence="1">Uncharacterized protein</fullName>
    </submittedName>
</protein>
<dbReference type="AlphaFoldDB" id="A0A350P3J9"/>
<comment type="caution">
    <text evidence="1">The sequence shown here is derived from an EMBL/GenBank/DDBJ whole genome shotgun (WGS) entry which is preliminary data.</text>
</comment>
<sequence>MGRTVAVKELSEWMCRECGYDMGPTFVECDLDSFSRDGFLVCPDCESTFIPSKQTNHSMFAIRTPTDRSRNYEVIVEHQATAYATTKITLPEGYSPEDVETWELQGVDTLLVYIDTGCAEEGLEIFSYDLECTDEAFTIGDIHSTDIQDSDYNNSYWRSDY</sequence>
<accession>A0A350P3J9</accession>
<evidence type="ECO:0000313" key="2">
    <source>
        <dbReference type="Proteomes" id="UP000263517"/>
    </source>
</evidence>
<dbReference type="Proteomes" id="UP000263517">
    <property type="component" value="Unassembled WGS sequence"/>
</dbReference>
<organism evidence="1 2">
    <name type="scientific">Alteromonas australica</name>
    <dbReference type="NCBI Taxonomy" id="589873"/>
    <lineage>
        <taxon>Bacteria</taxon>
        <taxon>Pseudomonadati</taxon>
        <taxon>Pseudomonadota</taxon>
        <taxon>Gammaproteobacteria</taxon>
        <taxon>Alteromonadales</taxon>
        <taxon>Alteromonadaceae</taxon>
        <taxon>Alteromonas/Salinimonas group</taxon>
        <taxon>Alteromonas</taxon>
    </lineage>
</organism>
<proteinExistence type="predicted"/>
<name>A0A350P3J9_9ALTE</name>